<dbReference type="PANTHER" id="PTHR41930:SF1">
    <property type="entry name" value="DEPHOSPHO-COA KINASE"/>
    <property type="match status" value="1"/>
</dbReference>
<dbReference type="RefSeq" id="WP_285905897.1">
    <property type="nucleotide sequence ID" value="NZ_JASUBC010000002.1"/>
</dbReference>
<dbReference type="Pfam" id="PF21448">
    <property type="entry name" value="DNMK"/>
    <property type="match status" value="1"/>
</dbReference>
<evidence type="ECO:0000313" key="2">
    <source>
        <dbReference type="Proteomes" id="UP001241571"/>
    </source>
</evidence>
<dbReference type="InterPro" id="IPR048444">
    <property type="entry name" value="DNMK"/>
</dbReference>
<dbReference type="Proteomes" id="UP001241571">
    <property type="component" value="Unassembled WGS sequence"/>
</dbReference>
<dbReference type="EMBL" id="JASUBT010000005">
    <property type="protein sequence ID" value="MDL4935754.1"/>
    <property type="molecule type" value="Genomic_DNA"/>
</dbReference>
<name>A0ABD4ZSM2_ENTGA</name>
<reference evidence="1 2" key="1">
    <citation type="submission" date="2023-06" db="EMBL/GenBank/DDBJ databases">
        <title>Acute promotion of culturable opportunistic pathogens and persistent increase of antibiotic resistance following antibiotic exposure in mouse gut microbiota.</title>
        <authorList>
            <person name="Li L."/>
            <person name="Wang B."/>
            <person name="Sun Y."/>
            <person name="Wang M."/>
            <person name="Xu H."/>
        </authorList>
    </citation>
    <scope>NUCLEOTIDE SEQUENCE [LARGE SCALE GENOMIC DNA]</scope>
    <source>
        <strain evidence="1 2">CRI2_2</strain>
    </source>
</reference>
<gene>
    <name evidence="1" type="ORF">QRX88_08515</name>
</gene>
<comment type="caution">
    <text evidence="1">The sequence shown here is derived from an EMBL/GenBank/DDBJ whole genome shotgun (WGS) entry which is preliminary data.</text>
</comment>
<evidence type="ECO:0000313" key="1">
    <source>
        <dbReference type="EMBL" id="MDL4935754.1"/>
    </source>
</evidence>
<sequence>MKPVKIAITGRLRSGKDTVADILQEETHFTVYRFADGITDIIQQYFPDDWKLGKPREHYQVIGQSLRQLDENVWVKALHRKRQYAHLYCNELITDLRQPNEVKYCEDHGFKIIKVVADEEIRKQRAFHAGDKWEDSQLEHPTELAVDCIVPDYQIHNNGTVDELIEKVNAIYKQILQEED</sequence>
<dbReference type="SUPFAM" id="SSF52540">
    <property type="entry name" value="P-loop containing nucleoside triphosphate hydrolases"/>
    <property type="match status" value="1"/>
</dbReference>
<dbReference type="PANTHER" id="PTHR41930">
    <property type="entry name" value="UPF0200 PROTEIN MJ1399"/>
    <property type="match status" value="1"/>
</dbReference>
<dbReference type="Gene3D" id="3.40.50.300">
    <property type="entry name" value="P-loop containing nucleotide triphosphate hydrolases"/>
    <property type="match status" value="1"/>
</dbReference>
<dbReference type="AlphaFoldDB" id="A0ABD4ZSM2"/>
<organism evidence="1 2">
    <name type="scientific">Enterococcus gallinarum</name>
    <dbReference type="NCBI Taxonomy" id="1353"/>
    <lineage>
        <taxon>Bacteria</taxon>
        <taxon>Bacillati</taxon>
        <taxon>Bacillota</taxon>
        <taxon>Bacilli</taxon>
        <taxon>Lactobacillales</taxon>
        <taxon>Enterococcaceae</taxon>
        <taxon>Enterococcus</taxon>
    </lineage>
</organism>
<dbReference type="InterPro" id="IPR027417">
    <property type="entry name" value="P-loop_NTPase"/>
</dbReference>
<accession>A0ABD4ZSM2</accession>
<protein>
    <recommendedName>
        <fullName evidence="3">Dephospho-CoA kinase</fullName>
    </recommendedName>
</protein>
<evidence type="ECO:0008006" key="3">
    <source>
        <dbReference type="Google" id="ProtNLM"/>
    </source>
</evidence>
<proteinExistence type="predicted"/>